<name>A0A916QCF2_9FIRM</name>
<comment type="caution">
    <text evidence="2">The sequence shown here is derived from an EMBL/GenBank/DDBJ whole genome shotgun (WGS) entry which is preliminary data.</text>
</comment>
<dbReference type="Proteomes" id="UP000613208">
    <property type="component" value="Unassembled WGS sequence"/>
</dbReference>
<sequence>MKEILAVIRPNMTGATKDALEKAGFPAYTCIRVRGRGKKPFNFAGDISENARHRLLPKRLITLIVPEEEAQRAVETIIKVNHTGTPGDGKIFVMPIFESYQVRNGEGGADAY</sequence>
<organism evidence="2 3">
    <name type="scientific">Anaerostipes butyraticus</name>
    <dbReference type="NCBI Taxonomy" id="645466"/>
    <lineage>
        <taxon>Bacteria</taxon>
        <taxon>Bacillati</taxon>
        <taxon>Bacillota</taxon>
        <taxon>Clostridia</taxon>
        <taxon>Lachnospirales</taxon>
        <taxon>Lachnospiraceae</taxon>
        <taxon>Anaerostipes</taxon>
    </lineage>
</organism>
<dbReference type="GO" id="GO:0005829">
    <property type="term" value="C:cytosol"/>
    <property type="evidence" value="ECO:0007669"/>
    <property type="project" value="TreeGrafter"/>
</dbReference>
<dbReference type="InterPro" id="IPR002187">
    <property type="entry name" value="N-reg_PII"/>
</dbReference>
<dbReference type="PANTHER" id="PTHR30115:SF11">
    <property type="entry name" value="NITROGEN REGULATORY PROTEIN P-II HOMOLOG"/>
    <property type="match status" value="1"/>
</dbReference>
<dbReference type="InterPro" id="IPR017918">
    <property type="entry name" value="N-reg_PII_CS"/>
</dbReference>
<dbReference type="RefSeq" id="WP_201312332.1">
    <property type="nucleotide sequence ID" value="NZ_BLYI01000070.1"/>
</dbReference>
<comment type="similarity">
    <text evidence="1">Belongs to the P(II) protein family.</text>
</comment>
<dbReference type="InterPro" id="IPR011322">
    <property type="entry name" value="N-reg_PII-like_a/b"/>
</dbReference>
<evidence type="ECO:0000256" key="1">
    <source>
        <dbReference type="RuleBase" id="RU003936"/>
    </source>
</evidence>
<dbReference type="Pfam" id="PF00543">
    <property type="entry name" value="P-II"/>
    <property type="match status" value="1"/>
</dbReference>
<dbReference type="GO" id="GO:0030234">
    <property type="term" value="F:enzyme regulator activity"/>
    <property type="evidence" value="ECO:0007669"/>
    <property type="project" value="InterPro"/>
</dbReference>
<dbReference type="EMBL" id="BLYI01000070">
    <property type="protein sequence ID" value="GFO86690.1"/>
    <property type="molecule type" value="Genomic_DNA"/>
</dbReference>
<protein>
    <submittedName>
        <fullName evidence="2">Nitrogen regulatory protein P-II</fullName>
    </submittedName>
</protein>
<proteinExistence type="inferred from homology"/>
<dbReference type="GO" id="GO:0005524">
    <property type="term" value="F:ATP binding"/>
    <property type="evidence" value="ECO:0007669"/>
    <property type="project" value="TreeGrafter"/>
</dbReference>
<dbReference type="AlphaFoldDB" id="A0A916QCF2"/>
<accession>A0A916QCF2</accession>
<gene>
    <name evidence="2" type="primary">glnB-2</name>
    <name evidence="2" type="ORF">ANBU17_30370</name>
</gene>
<dbReference type="GO" id="GO:0006808">
    <property type="term" value="P:regulation of nitrogen utilization"/>
    <property type="evidence" value="ECO:0007669"/>
    <property type="project" value="InterPro"/>
</dbReference>
<dbReference type="SMART" id="SM00938">
    <property type="entry name" value="P-II"/>
    <property type="match status" value="1"/>
</dbReference>
<dbReference type="SUPFAM" id="SSF54913">
    <property type="entry name" value="GlnB-like"/>
    <property type="match status" value="1"/>
</dbReference>
<dbReference type="PROSITE" id="PS00638">
    <property type="entry name" value="PII_GLNB_CTER"/>
    <property type="match status" value="1"/>
</dbReference>
<reference evidence="2" key="1">
    <citation type="submission" date="2020-06" db="EMBL/GenBank/DDBJ databases">
        <title>Characterization of fructooligosaccharide metabolism and fructooligosaccharide-degrading enzymes in human commensal butyrate producers.</title>
        <authorList>
            <person name="Tanno H."/>
            <person name="Fujii T."/>
            <person name="Hirano K."/>
            <person name="Maeno S."/>
            <person name="Tonozuka T."/>
            <person name="Sakamoto M."/>
            <person name="Ohkuma M."/>
            <person name="Tochio T."/>
            <person name="Endo A."/>
        </authorList>
    </citation>
    <scope>NUCLEOTIDE SEQUENCE</scope>
    <source>
        <strain evidence="2">JCM 17466</strain>
    </source>
</reference>
<evidence type="ECO:0000313" key="2">
    <source>
        <dbReference type="EMBL" id="GFO86690.1"/>
    </source>
</evidence>
<dbReference type="PROSITE" id="PS51343">
    <property type="entry name" value="PII_GLNB_DOM"/>
    <property type="match status" value="1"/>
</dbReference>
<keyword evidence="3" id="KW-1185">Reference proteome</keyword>
<dbReference type="PRINTS" id="PR00340">
    <property type="entry name" value="PIIGLNB"/>
</dbReference>
<dbReference type="PANTHER" id="PTHR30115">
    <property type="entry name" value="NITROGEN REGULATORY PROTEIN P-II"/>
    <property type="match status" value="1"/>
</dbReference>
<dbReference type="InterPro" id="IPR015867">
    <property type="entry name" value="N-reg_PII/ATP_PRibTrfase_C"/>
</dbReference>
<evidence type="ECO:0000313" key="3">
    <source>
        <dbReference type="Proteomes" id="UP000613208"/>
    </source>
</evidence>
<dbReference type="Gene3D" id="3.30.70.120">
    <property type="match status" value="1"/>
</dbReference>